<evidence type="ECO:0000256" key="5">
    <source>
        <dbReference type="ARBA" id="ARBA00022723"/>
    </source>
</evidence>
<dbReference type="HAMAP" id="MF_01965">
    <property type="entry name" value="NADHX_dehydratase"/>
    <property type="match status" value="1"/>
</dbReference>
<dbReference type="NCBIfam" id="TIGR00196">
    <property type="entry name" value="yjeF_cterm"/>
    <property type="match status" value="1"/>
</dbReference>
<comment type="similarity">
    <text evidence="4 19">In the C-terminal section; belongs to the NnrD/CARKD family.</text>
</comment>
<proteinExistence type="inferred from homology"/>
<protein>
    <recommendedName>
        <fullName evidence="19">Bifunctional NAD(P)H-hydrate repair enzyme</fullName>
    </recommendedName>
    <alternativeName>
        <fullName evidence="19">Nicotinamide nucleotide repair protein</fullName>
    </alternativeName>
    <domain>
        <recommendedName>
            <fullName evidence="19">ADP-dependent (S)-NAD(P)H-hydrate dehydratase</fullName>
            <ecNumber evidence="19">4.2.1.136</ecNumber>
        </recommendedName>
        <alternativeName>
            <fullName evidence="19">ADP-dependent NAD(P)HX dehydratase</fullName>
        </alternativeName>
    </domain>
    <domain>
        <recommendedName>
            <fullName evidence="19">NAD(P)H-hydrate epimerase</fullName>
            <ecNumber evidence="19">5.1.99.6</ecNumber>
        </recommendedName>
    </domain>
</protein>
<evidence type="ECO:0000256" key="9">
    <source>
        <dbReference type="ARBA" id="ARBA00022958"/>
    </source>
</evidence>
<sequence>MNEIVWPTIDSKHLIVDSKQMLILEKEMFSDGMPQEALMEKAGIQISRWLLKRKFLLKHGITVLVGPGHNGGDGAVLARELFLKGFLVKVWCPFPIKKTLTSKHLNYLTTIGVKKLVEPPDANGKELWIDAVFGNNQKRKVDNKLIKLFNQKFHNKYGKVISIDIPTGLCPDKGEPFSDNAVKANYTLAIGLNKIGLTQDSALPFIGELHHIDVGVPISKLSKVNKKIFKVTYKDLKNIDLPSLPKNSTKYQRGRTLLIAGSEKYPGAAFLALKGALSSGAGFISAVLPELVAESIWKVAPEIVLKGTMKSNQSGNASLFSALKNIDLSKYDSLAVGPGIGIDNDDWQKSKDILISFEGLLILDADALNRISESKLGTKFFLERKFKTWITPHSKEFLRLFPNMKCKTNVGLAVDAAKEYKISILLKGANSIVADNKKVWQLFGTDSQTARAGLGDLLSGFIAGSSAIDLTFCRNIKTDFFAKYVLLHSFAASKCKKGSNASVIGDELSKLMRDIKMRQIS</sequence>
<name>A8G6A0_PROM2</name>
<evidence type="ECO:0000256" key="14">
    <source>
        <dbReference type="ARBA" id="ARBA00025153"/>
    </source>
</evidence>
<evidence type="ECO:0000256" key="7">
    <source>
        <dbReference type="ARBA" id="ARBA00022840"/>
    </source>
</evidence>
<comment type="function">
    <text evidence="17">Catalyzes the dehydration of the S-form of NAD(P)HX at the expense of ADP, which is converted to AMP. Together with NAD(P)HX epimerase, which catalyzes the epimerization of the S- and R-forms, the enzyme allows the repair of both epimers of NAD(P)HX, a damaged form of NAD(P)H that is a result of enzymatic or heat-dependent hydration.</text>
</comment>
<comment type="function">
    <text evidence="18">Catalyzes the epimerization of the S- and R-forms of NAD(P)HX, a damaged form of NAD(P)H that is a result of enzymatic or heat-dependent hydration. This is a prerequisite for the S-specific NAD(P)H-hydrate dehydratase to allow the repair of both epimers of NAD(P)HX.</text>
</comment>
<dbReference type="PIRSF" id="PIRSF017184">
    <property type="entry name" value="Nnr"/>
    <property type="match status" value="1"/>
</dbReference>
<feature type="binding site" evidence="17">
    <location>
        <begin position="427"/>
        <end position="431"/>
    </location>
    <ligand>
        <name>AMP</name>
        <dbReference type="ChEBI" id="CHEBI:456215"/>
    </ligand>
</feature>
<dbReference type="InterPro" id="IPR030677">
    <property type="entry name" value="Nnr"/>
</dbReference>
<evidence type="ECO:0000259" key="20">
    <source>
        <dbReference type="PROSITE" id="PS51383"/>
    </source>
</evidence>
<dbReference type="CDD" id="cd01171">
    <property type="entry name" value="YXKO-related"/>
    <property type="match status" value="1"/>
</dbReference>
<dbReference type="OrthoDB" id="9806925at2"/>
<comment type="similarity">
    <text evidence="3 19">In the N-terminal section; belongs to the NnrE/AIBP family.</text>
</comment>
<dbReference type="eggNOG" id="COG0062">
    <property type="taxonomic scope" value="Bacteria"/>
</dbReference>
<evidence type="ECO:0000259" key="21">
    <source>
        <dbReference type="PROSITE" id="PS51385"/>
    </source>
</evidence>
<comment type="subunit">
    <text evidence="17">Homotetramer.</text>
</comment>
<dbReference type="EC" id="4.2.1.136" evidence="19"/>
<dbReference type="STRING" id="93060.P9215_15181"/>
<feature type="binding site" evidence="18">
    <location>
        <position position="130"/>
    </location>
    <ligand>
        <name>K(+)</name>
        <dbReference type="ChEBI" id="CHEBI:29103"/>
    </ligand>
</feature>
<keyword evidence="13" id="KW-0511">Multifunctional enzyme</keyword>
<keyword evidence="11 18" id="KW-0413">Isomerase</keyword>
<comment type="caution">
    <text evidence="18">Lacks conserved residue(s) required for the propagation of feature annotation.</text>
</comment>
<dbReference type="SUPFAM" id="SSF64153">
    <property type="entry name" value="YjeF N-terminal domain-like"/>
    <property type="match status" value="1"/>
</dbReference>
<dbReference type="GO" id="GO:0005524">
    <property type="term" value="F:ATP binding"/>
    <property type="evidence" value="ECO:0007669"/>
    <property type="project" value="UniProtKB-UniRule"/>
</dbReference>
<evidence type="ECO:0000256" key="16">
    <source>
        <dbReference type="ARBA" id="ARBA00049209"/>
    </source>
</evidence>
<dbReference type="Pfam" id="PF01256">
    <property type="entry name" value="Carb_kinase"/>
    <property type="match status" value="1"/>
</dbReference>
<keyword evidence="10 17" id="KW-0520">NAD</keyword>
<evidence type="ECO:0000256" key="1">
    <source>
        <dbReference type="ARBA" id="ARBA00000013"/>
    </source>
</evidence>
<dbReference type="GO" id="GO:0110051">
    <property type="term" value="P:metabolite repair"/>
    <property type="evidence" value="ECO:0007669"/>
    <property type="project" value="TreeGrafter"/>
</dbReference>
<dbReference type="InterPro" id="IPR036652">
    <property type="entry name" value="YjeF_N_dom_sf"/>
</dbReference>
<feature type="binding site" evidence="17">
    <location>
        <position position="393"/>
    </location>
    <ligand>
        <name>(6S)-NADPHX</name>
        <dbReference type="ChEBI" id="CHEBI:64076"/>
    </ligand>
</feature>
<feature type="domain" description="YjeF C-terminal" evidence="20">
    <location>
        <begin position="233"/>
        <end position="515"/>
    </location>
</feature>
<feature type="binding site" evidence="17">
    <location>
        <position position="456"/>
    </location>
    <ligand>
        <name>(6S)-NADPHX</name>
        <dbReference type="ChEBI" id="CHEBI:64076"/>
    </ligand>
</feature>
<evidence type="ECO:0000256" key="10">
    <source>
        <dbReference type="ARBA" id="ARBA00023027"/>
    </source>
</evidence>
<comment type="function">
    <text evidence="14 19">Bifunctional enzyme that catalyzes the epimerization of the S- and R-forms of NAD(P)HX and the dehydration of the S-form of NAD(P)HX at the expense of ADP, which is converted to AMP. This allows the repair of both epimers of NAD(P)HX, a damaged form of NAD(P)H that is a result of enzymatic or heat-dependent hydration.</text>
</comment>
<feature type="domain" description="YjeF N-terminal" evidence="21">
    <location>
        <begin position="21"/>
        <end position="222"/>
    </location>
</feature>
<dbReference type="InterPro" id="IPR000631">
    <property type="entry name" value="CARKD"/>
</dbReference>
<dbReference type="SUPFAM" id="SSF53613">
    <property type="entry name" value="Ribokinase-like"/>
    <property type="match status" value="1"/>
</dbReference>
<evidence type="ECO:0000256" key="18">
    <source>
        <dbReference type="HAMAP-Rule" id="MF_01966"/>
    </source>
</evidence>
<evidence type="ECO:0000256" key="17">
    <source>
        <dbReference type="HAMAP-Rule" id="MF_01965"/>
    </source>
</evidence>
<comment type="cofactor">
    <cofactor evidence="17">
        <name>Mg(2+)</name>
        <dbReference type="ChEBI" id="CHEBI:18420"/>
    </cofactor>
</comment>
<keyword evidence="6 17" id="KW-0547">Nucleotide-binding</keyword>
<feature type="binding site" evidence="18">
    <location>
        <position position="70"/>
    </location>
    <ligand>
        <name>K(+)</name>
        <dbReference type="ChEBI" id="CHEBI:29103"/>
    </ligand>
</feature>
<keyword evidence="7 17" id="KW-0067">ATP-binding</keyword>
<dbReference type="Gene3D" id="3.40.1190.20">
    <property type="match status" value="1"/>
</dbReference>
<dbReference type="eggNOG" id="COG0063">
    <property type="taxonomic scope" value="Bacteria"/>
</dbReference>
<comment type="similarity">
    <text evidence="18">Belongs to the NnrE/AIBP family.</text>
</comment>
<comment type="catalytic activity">
    <reaction evidence="15 17 19">
        <text>(6S)-NADHX + ADP = AMP + phosphate + NADH + H(+)</text>
        <dbReference type="Rhea" id="RHEA:32223"/>
        <dbReference type="ChEBI" id="CHEBI:15378"/>
        <dbReference type="ChEBI" id="CHEBI:43474"/>
        <dbReference type="ChEBI" id="CHEBI:57945"/>
        <dbReference type="ChEBI" id="CHEBI:64074"/>
        <dbReference type="ChEBI" id="CHEBI:456215"/>
        <dbReference type="ChEBI" id="CHEBI:456216"/>
        <dbReference type="EC" id="4.2.1.136"/>
    </reaction>
</comment>
<dbReference type="GO" id="GO:0052856">
    <property type="term" value="F:NAD(P)HX epimerase activity"/>
    <property type="evidence" value="ECO:0007669"/>
    <property type="project" value="UniProtKB-UniRule"/>
</dbReference>
<keyword evidence="22" id="KW-0808">Transferase</keyword>
<feature type="binding site" evidence="18">
    <location>
        <position position="164"/>
    </location>
    <ligand>
        <name>(6S)-NADPHX</name>
        <dbReference type="ChEBI" id="CHEBI:64076"/>
    </ligand>
</feature>
<accession>A8G6A0</accession>
<feature type="binding site" evidence="18">
    <location>
        <begin position="69"/>
        <end position="73"/>
    </location>
    <ligand>
        <name>(6S)-NADPHX</name>
        <dbReference type="ChEBI" id="CHEBI:64076"/>
    </ligand>
</feature>
<dbReference type="InterPro" id="IPR004443">
    <property type="entry name" value="YjeF_N_dom"/>
</dbReference>
<dbReference type="GO" id="GO:0046496">
    <property type="term" value="P:nicotinamide nucleotide metabolic process"/>
    <property type="evidence" value="ECO:0007669"/>
    <property type="project" value="UniProtKB-UniRule"/>
</dbReference>
<keyword evidence="12 17" id="KW-0456">Lyase</keyword>
<evidence type="ECO:0000256" key="8">
    <source>
        <dbReference type="ARBA" id="ARBA00022857"/>
    </source>
</evidence>
<evidence type="ECO:0000256" key="2">
    <source>
        <dbReference type="ARBA" id="ARBA00000909"/>
    </source>
</evidence>
<organism evidence="22 23">
    <name type="scientific">Prochlorococcus marinus (strain MIT 9215)</name>
    <dbReference type="NCBI Taxonomy" id="93060"/>
    <lineage>
        <taxon>Bacteria</taxon>
        <taxon>Bacillati</taxon>
        <taxon>Cyanobacteriota</taxon>
        <taxon>Cyanophyceae</taxon>
        <taxon>Synechococcales</taxon>
        <taxon>Prochlorococcaceae</taxon>
        <taxon>Prochlorococcus</taxon>
    </lineage>
</organism>
<feature type="binding site" evidence="17">
    <location>
        <position position="268"/>
    </location>
    <ligand>
        <name>(6S)-NADPHX</name>
        <dbReference type="ChEBI" id="CHEBI:64076"/>
    </ligand>
</feature>
<feature type="binding site" evidence="17">
    <location>
        <position position="339"/>
    </location>
    <ligand>
        <name>(6S)-NADPHX</name>
        <dbReference type="ChEBI" id="CHEBI:64076"/>
    </ligand>
</feature>
<evidence type="ECO:0000313" key="22">
    <source>
        <dbReference type="EMBL" id="ABV51131.1"/>
    </source>
</evidence>
<dbReference type="PANTHER" id="PTHR12592:SF0">
    <property type="entry name" value="ATP-DEPENDENT (S)-NAD(P)H-HYDRATE DEHYDRATASE"/>
    <property type="match status" value="1"/>
</dbReference>
<dbReference type="RefSeq" id="WP_012008178.1">
    <property type="nucleotide sequence ID" value="NC_009840.1"/>
</dbReference>
<comment type="catalytic activity">
    <reaction evidence="1 18 19">
        <text>(6R)-NADHX = (6S)-NADHX</text>
        <dbReference type="Rhea" id="RHEA:32215"/>
        <dbReference type="ChEBI" id="CHEBI:64074"/>
        <dbReference type="ChEBI" id="CHEBI:64075"/>
        <dbReference type="EC" id="5.1.99.6"/>
    </reaction>
</comment>
<dbReference type="AlphaFoldDB" id="A8G6A0"/>
<dbReference type="Gene3D" id="3.40.50.10260">
    <property type="entry name" value="YjeF N-terminal domain"/>
    <property type="match status" value="1"/>
</dbReference>
<dbReference type="PROSITE" id="PS51385">
    <property type="entry name" value="YJEF_N"/>
    <property type="match status" value="1"/>
</dbReference>
<reference evidence="22 23" key="1">
    <citation type="journal article" date="2007" name="PLoS Genet.">
        <title>Patterns and implications of gene gain and loss in the evolution of Prochlorococcus.</title>
        <authorList>
            <person name="Kettler G.C."/>
            <person name="Martiny A.C."/>
            <person name="Huang K."/>
            <person name="Zucker J."/>
            <person name="Coleman M.L."/>
            <person name="Rodrigue S."/>
            <person name="Chen F."/>
            <person name="Lapidus A."/>
            <person name="Ferriera S."/>
            <person name="Johnson J."/>
            <person name="Steglich C."/>
            <person name="Church G.M."/>
            <person name="Richardson P."/>
            <person name="Chisholm S.W."/>
        </authorList>
    </citation>
    <scope>NUCLEOTIDE SEQUENCE [LARGE SCALE GENOMIC DNA]</scope>
    <source>
        <strain evidence="22 23">MIT 9215</strain>
    </source>
</reference>
<evidence type="ECO:0000256" key="19">
    <source>
        <dbReference type="PIRNR" id="PIRNR017184"/>
    </source>
</evidence>
<keyword evidence="5 18" id="KW-0479">Metal-binding</keyword>
<dbReference type="PROSITE" id="PS51383">
    <property type="entry name" value="YJEF_C_3"/>
    <property type="match status" value="1"/>
</dbReference>
<evidence type="ECO:0000256" key="12">
    <source>
        <dbReference type="ARBA" id="ARBA00023239"/>
    </source>
</evidence>
<feature type="binding site" evidence="18">
    <location>
        <position position="167"/>
    </location>
    <ligand>
        <name>K(+)</name>
        <dbReference type="ChEBI" id="CHEBI:29103"/>
    </ligand>
</feature>
<dbReference type="Proteomes" id="UP000002014">
    <property type="component" value="Chromosome"/>
</dbReference>
<keyword evidence="22" id="KW-0418">Kinase</keyword>
<feature type="binding site" evidence="18">
    <location>
        <begin position="134"/>
        <end position="140"/>
    </location>
    <ligand>
        <name>(6S)-NADPHX</name>
        <dbReference type="ChEBI" id="CHEBI:64076"/>
    </ligand>
</feature>
<keyword evidence="9 18" id="KW-0630">Potassium</keyword>
<dbReference type="InterPro" id="IPR029056">
    <property type="entry name" value="Ribokinase-like"/>
</dbReference>
<dbReference type="GO" id="GO:0016301">
    <property type="term" value="F:kinase activity"/>
    <property type="evidence" value="ECO:0007669"/>
    <property type="project" value="UniProtKB-KW"/>
</dbReference>
<comment type="catalytic activity">
    <reaction evidence="2 18 19">
        <text>(6R)-NADPHX = (6S)-NADPHX</text>
        <dbReference type="Rhea" id="RHEA:32227"/>
        <dbReference type="ChEBI" id="CHEBI:64076"/>
        <dbReference type="ChEBI" id="CHEBI:64077"/>
        <dbReference type="EC" id="5.1.99.6"/>
    </reaction>
</comment>
<dbReference type="EMBL" id="CP000825">
    <property type="protein sequence ID" value="ABV51131.1"/>
    <property type="molecule type" value="Genomic_DNA"/>
</dbReference>
<dbReference type="HOGENOM" id="CLU_024853_4_1_3"/>
<comment type="catalytic activity">
    <reaction evidence="16 17 19">
        <text>(6S)-NADPHX + ADP = AMP + phosphate + NADPH + H(+)</text>
        <dbReference type="Rhea" id="RHEA:32235"/>
        <dbReference type="ChEBI" id="CHEBI:15378"/>
        <dbReference type="ChEBI" id="CHEBI:43474"/>
        <dbReference type="ChEBI" id="CHEBI:57783"/>
        <dbReference type="ChEBI" id="CHEBI:64076"/>
        <dbReference type="ChEBI" id="CHEBI:456215"/>
        <dbReference type="ChEBI" id="CHEBI:456216"/>
        <dbReference type="EC" id="4.2.1.136"/>
    </reaction>
</comment>
<evidence type="ECO:0000256" key="15">
    <source>
        <dbReference type="ARBA" id="ARBA00048238"/>
    </source>
</evidence>
<evidence type="ECO:0000256" key="11">
    <source>
        <dbReference type="ARBA" id="ARBA00023235"/>
    </source>
</evidence>
<evidence type="ECO:0000256" key="4">
    <source>
        <dbReference type="ARBA" id="ARBA00009524"/>
    </source>
</evidence>
<comment type="cofactor">
    <cofactor evidence="18 19">
        <name>K(+)</name>
        <dbReference type="ChEBI" id="CHEBI:29103"/>
    </cofactor>
    <text evidence="18 19">Binds 1 potassium ion per subunit.</text>
</comment>
<dbReference type="Pfam" id="PF03853">
    <property type="entry name" value="YjeF_N"/>
    <property type="match status" value="1"/>
</dbReference>
<evidence type="ECO:0000256" key="13">
    <source>
        <dbReference type="ARBA" id="ARBA00023268"/>
    </source>
</evidence>
<evidence type="ECO:0000256" key="6">
    <source>
        <dbReference type="ARBA" id="ARBA00022741"/>
    </source>
</evidence>
<evidence type="ECO:0000313" key="23">
    <source>
        <dbReference type="Proteomes" id="UP000002014"/>
    </source>
</evidence>
<keyword evidence="8 17" id="KW-0521">NADP</keyword>
<dbReference type="PANTHER" id="PTHR12592">
    <property type="entry name" value="ATP-DEPENDENT (S)-NAD(P)H-HYDRATE DEHYDRATASE FAMILY MEMBER"/>
    <property type="match status" value="1"/>
</dbReference>
<gene>
    <name evidence="18" type="primary">nnrE</name>
    <name evidence="17" type="synonym">nnrD</name>
    <name evidence="22" type="ordered locus">P9215_15181</name>
</gene>
<dbReference type="GO" id="GO:0052855">
    <property type="term" value="F:ADP-dependent NAD(P)H-hydrate dehydratase activity"/>
    <property type="evidence" value="ECO:0007669"/>
    <property type="project" value="UniProtKB-UniRule"/>
</dbReference>
<dbReference type="GO" id="GO:0046872">
    <property type="term" value="F:metal ion binding"/>
    <property type="evidence" value="ECO:0007669"/>
    <property type="project" value="UniProtKB-UniRule"/>
</dbReference>
<dbReference type="HAMAP" id="MF_01966">
    <property type="entry name" value="NADHX_epimerase"/>
    <property type="match status" value="1"/>
</dbReference>
<dbReference type="NCBIfam" id="TIGR00197">
    <property type="entry name" value="yjeF_nterm"/>
    <property type="match status" value="1"/>
</dbReference>
<comment type="similarity">
    <text evidence="17">Belongs to the NnrD/CARKD family.</text>
</comment>
<dbReference type="KEGG" id="pmh:P9215_15181"/>
<feature type="binding site" evidence="17">
    <location>
        <position position="455"/>
    </location>
    <ligand>
        <name>AMP</name>
        <dbReference type="ChEBI" id="CHEBI:456215"/>
    </ligand>
</feature>
<evidence type="ECO:0000256" key="3">
    <source>
        <dbReference type="ARBA" id="ARBA00006001"/>
    </source>
</evidence>
<dbReference type="EC" id="5.1.99.6" evidence="19"/>